<gene>
    <name evidence="3" type="ORF">AVL61_00620</name>
</gene>
<dbReference type="RefSeq" id="WP_058872881.1">
    <property type="nucleotide sequence ID" value="NZ_LQBK01000004.1"/>
</dbReference>
<evidence type="ECO:0000259" key="2">
    <source>
        <dbReference type="Pfam" id="PF01402"/>
    </source>
</evidence>
<dbReference type="Pfam" id="PF01402">
    <property type="entry name" value="RHH_1"/>
    <property type="match status" value="1"/>
</dbReference>
<reference evidence="4" key="1">
    <citation type="submission" date="2015-12" db="EMBL/GenBank/DDBJ databases">
        <authorList>
            <person name="Nair G.R."/>
            <person name="Kaur G."/>
            <person name="Mayilraj S."/>
        </authorList>
    </citation>
    <scope>NUCLEOTIDE SEQUENCE [LARGE SCALE GENOMIC DNA]</scope>
    <source>
        <strain evidence="4">CD08_4</strain>
    </source>
</reference>
<feature type="compositionally biased region" description="Basic and acidic residues" evidence="1">
    <location>
        <begin position="17"/>
        <end position="36"/>
    </location>
</feature>
<organism evidence="3 4">
    <name type="scientific">Kocuria rosea subsp. polaris</name>
    <dbReference type="NCBI Taxonomy" id="136273"/>
    <lineage>
        <taxon>Bacteria</taxon>
        <taxon>Bacillati</taxon>
        <taxon>Actinomycetota</taxon>
        <taxon>Actinomycetes</taxon>
        <taxon>Micrococcales</taxon>
        <taxon>Micrococcaceae</taxon>
        <taxon>Kocuria</taxon>
    </lineage>
</organism>
<dbReference type="CDD" id="cd21631">
    <property type="entry name" value="RHH_CopG_NikR-like"/>
    <property type="match status" value="1"/>
</dbReference>
<dbReference type="Proteomes" id="UP000053512">
    <property type="component" value="Unassembled WGS sequence"/>
</dbReference>
<proteinExistence type="predicted"/>
<protein>
    <submittedName>
        <fullName evidence="3">CopG family transcriptional regulator</fullName>
    </submittedName>
</protein>
<dbReference type="AlphaFoldDB" id="A0A0W8INI5"/>
<evidence type="ECO:0000313" key="3">
    <source>
        <dbReference type="EMBL" id="KUG61465.1"/>
    </source>
</evidence>
<dbReference type="GO" id="GO:0006355">
    <property type="term" value="P:regulation of DNA-templated transcription"/>
    <property type="evidence" value="ECO:0007669"/>
    <property type="project" value="InterPro"/>
</dbReference>
<feature type="domain" description="Ribbon-helix-helix protein CopG" evidence="2">
    <location>
        <begin position="51"/>
        <end position="87"/>
    </location>
</feature>
<dbReference type="EMBL" id="LQBK01000004">
    <property type="protein sequence ID" value="KUG61465.1"/>
    <property type="molecule type" value="Genomic_DNA"/>
</dbReference>
<comment type="caution">
    <text evidence="3">The sequence shown here is derived from an EMBL/GenBank/DDBJ whole genome shotgun (WGS) entry which is preliminary data.</text>
</comment>
<accession>A0A0W8INI5</accession>
<feature type="region of interest" description="Disordered" evidence="1">
    <location>
        <begin position="1"/>
        <end position="45"/>
    </location>
</feature>
<evidence type="ECO:0000256" key="1">
    <source>
        <dbReference type="SAM" id="MobiDB-lite"/>
    </source>
</evidence>
<sequence length="89" mass="9679">MTSTPRTSKGRPVTENQIDRLAREAEAGYDPAELRRSGGRRPIGSAAARVVPVRLDPELDAALKQRAQSDNTTASEVIRDALHAWLKSA</sequence>
<dbReference type="InterPro" id="IPR010985">
    <property type="entry name" value="Ribbon_hlx_hlx"/>
</dbReference>
<dbReference type="SUPFAM" id="SSF47598">
    <property type="entry name" value="Ribbon-helix-helix"/>
    <property type="match status" value="1"/>
</dbReference>
<name>A0A0W8INI5_KOCRO</name>
<evidence type="ECO:0000313" key="4">
    <source>
        <dbReference type="Proteomes" id="UP000053512"/>
    </source>
</evidence>
<dbReference type="OrthoDB" id="3710927at2"/>
<dbReference type="InterPro" id="IPR002145">
    <property type="entry name" value="CopG"/>
</dbReference>